<proteinExistence type="inferred from homology"/>
<comment type="similarity">
    <text evidence="1">Belongs to the glycosyl hydrolase 63 family.</text>
</comment>
<evidence type="ECO:0000313" key="7">
    <source>
        <dbReference type="Proteomes" id="UP000192472"/>
    </source>
</evidence>
<dbReference type="PROSITE" id="PS51257">
    <property type="entry name" value="PROKAR_LIPOPROTEIN"/>
    <property type="match status" value="1"/>
</dbReference>
<dbReference type="InterPro" id="IPR012341">
    <property type="entry name" value="6hp_glycosidase-like_sf"/>
</dbReference>
<dbReference type="InterPro" id="IPR054491">
    <property type="entry name" value="MGH1-like_GH"/>
</dbReference>
<protein>
    <submittedName>
        <fullName evidence="6">Putative isomerase</fullName>
    </submittedName>
</protein>
<feature type="domain" description="Mannosylglycerate hydrolase MGH1-like glycoside hydrolase" evidence="5">
    <location>
        <begin position="329"/>
        <end position="660"/>
    </location>
</feature>
<dbReference type="OrthoDB" id="9781878at2"/>
<organism evidence="6 7">
    <name type="scientific">Reichenbachiella faecimaris</name>
    <dbReference type="NCBI Taxonomy" id="692418"/>
    <lineage>
        <taxon>Bacteria</taxon>
        <taxon>Pseudomonadati</taxon>
        <taxon>Bacteroidota</taxon>
        <taxon>Cytophagia</taxon>
        <taxon>Cytophagales</taxon>
        <taxon>Reichenbachiellaceae</taxon>
        <taxon>Reichenbachiella</taxon>
    </lineage>
</organism>
<dbReference type="Proteomes" id="UP000192472">
    <property type="component" value="Unassembled WGS sequence"/>
</dbReference>
<dbReference type="AlphaFoldDB" id="A0A1W2GL50"/>
<name>A0A1W2GL50_REIFA</name>
<dbReference type="PANTHER" id="PTHR10412:SF11">
    <property type="entry name" value="MANNOSYL-OLIGOSACCHARIDE GLUCOSIDASE"/>
    <property type="match status" value="1"/>
</dbReference>
<accession>A0A1W2GL50</accession>
<dbReference type="InterPro" id="IPR004888">
    <property type="entry name" value="Glycoside_hydrolase_63"/>
</dbReference>
<dbReference type="Pfam" id="PF21152">
    <property type="entry name" value="YgjK_N"/>
    <property type="match status" value="1"/>
</dbReference>
<keyword evidence="2" id="KW-0378">Hydrolase</keyword>
<evidence type="ECO:0000256" key="2">
    <source>
        <dbReference type="ARBA" id="ARBA00022801"/>
    </source>
</evidence>
<dbReference type="Gene3D" id="2.70.98.50">
    <property type="entry name" value="putative glycoside hydrolase family protein from bacillus halodurans"/>
    <property type="match status" value="1"/>
</dbReference>
<keyword evidence="6" id="KW-0413">Isomerase</keyword>
<evidence type="ECO:0000259" key="4">
    <source>
        <dbReference type="Pfam" id="PF21152"/>
    </source>
</evidence>
<evidence type="ECO:0000313" key="6">
    <source>
        <dbReference type="EMBL" id="SMD37088.1"/>
    </source>
</evidence>
<gene>
    <name evidence="6" type="ORF">SAMN04488029_3233</name>
</gene>
<dbReference type="Pfam" id="PF22422">
    <property type="entry name" value="MGH1-like_GH"/>
    <property type="match status" value="1"/>
</dbReference>
<dbReference type="GO" id="GO:0004573">
    <property type="term" value="F:Glc3Man9GlcNAc2 oligosaccharide glucosidase activity"/>
    <property type="evidence" value="ECO:0007669"/>
    <property type="project" value="InterPro"/>
</dbReference>
<sequence>MSMKNRDTVMNKFWILWIMLGVVACKPQPDSQIVNLQSRFRNTLNLTGQPAHLKDRSVYSLSDLGVWHSYALSPNPSGGFVGPYLMTDDNGVWASEQLVTLQLSLGERDLDWTFAKMLSSQYLPGRLVQTYELEGVKVQQELIFISNRSTLIQYNIESNTKQPKVRAGLKTTTWLPGWNFSVENSRLLLQSDSSQTKVVITFDQPTNGTIVSNSFEGQAQEFDLNPSFPVKISYVQSAYFTEEESVEDQIVVDKALANAKWAFANNEKRWNGYLNKVLAKTNGGKIDSTYQIVAVKSLNTLINNWRSAAGELKHDGLFPSYAYSGFHGFWAWDSWKHAVGLADIVPELAKDQISTMYDYQDIDGMIADCIFRDTLIEKHNWRDTKPPLSGWAIAKVFEATGDTAFVKSLYPKLKKYHQWWYDFRDHDQNGLCEYGSTDGTRVAAAWESGMDNAVRFDEATMRTNERGGYSLDQESVDLNAYLYAEKFYLSELSRVLGKPSETERYQQEAKQLADQVKEKYFNASEGFFFDVRLDGKEVAVYGPEGWIPLWAGIATEDQAAAVLTHIMDKSRFNTKVPFPTLDASHPEFNPKNGYWRGPVWLDQAYFAICGLETYGYQTEADELKHKLFNHAEGLLADGPIRENYHPITGEGLNAKHFSWSAAHLLMLIRE</sequence>
<dbReference type="InterPro" id="IPR048450">
    <property type="entry name" value="YgjK_N"/>
</dbReference>
<dbReference type="GO" id="GO:0016853">
    <property type="term" value="F:isomerase activity"/>
    <property type="evidence" value="ECO:0007669"/>
    <property type="project" value="UniProtKB-KW"/>
</dbReference>
<evidence type="ECO:0000256" key="1">
    <source>
        <dbReference type="ARBA" id="ARBA00010833"/>
    </source>
</evidence>
<dbReference type="SUPFAM" id="SSF48208">
    <property type="entry name" value="Six-hairpin glycosidases"/>
    <property type="match status" value="1"/>
</dbReference>
<dbReference type="STRING" id="692418.SAMN04488029_3233"/>
<feature type="domain" description="Glucosidase YgjK N-terminal" evidence="4">
    <location>
        <begin position="47"/>
        <end position="160"/>
    </location>
</feature>
<evidence type="ECO:0000256" key="3">
    <source>
        <dbReference type="ARBA" id="ARBA00023295"/>
    </source>
</evidence>
<dbReference type="GO" id="GO:0006487">
    <property type="term" value="P:protein N-linked glycosylation"/>
    <property type="evidence" value="ECO:0007669"/>
    <property type="project" value="TreeGrafter"/>
</dbReference>
<dbReference type="Gene3D" id="1.50.10.10">
    <property type="match status" value="1"/>
</dbReference>
<dbReference type="PANTHER" id="PTHR10412">
    <property type="entry name" value="MANNOSYL-OLIGOSACCHARIDE GLUCOSIDASE"/>
    <property type="match status" value="1"/>
</dbReference>
<dbReference type="EMBL" id="FWYF01000003">
    <property type="protein sequence ID" value="SMD37088.1"/>
    <property type="molecule type" value="Genomic_DNA"/>
</dbReference>
<reference evidence="6 7" key="1">
    <citation type="submission" date="2017-04" db="EMBL/GenBank/DDBJ databases">
        <authorList>
            <person name="Afonso C.L."/>
            <person name="Miller P.J."/>
            <person name="Scott M.A."/>
            <person name="Spackman E."/>
            <person name="Goraichik I."/>
            <person name="Dimitrov K.M."/>
            <person name="Suarez D.L."/>
            <person name="Swayne D.E."/>
        </authorList>
    </citation>
    <scope>NUCLEOTIDE SEQUENCE [LARGE SCALE GENOMIC DNA]</scope>
    <source>
        <strain evidence="6 7">DSM 26133</strain>
    </source>
</reference>
<dbReference type="GO" id="GO:0009311">
    <property type="term" value="P:oligosaccharide metabolic process"/>
    <property type="evidence" value="ECO:0007669"/>
    <property type="project" value="InterPro"/>
</dbReference>
<keyword evidence="7" id="KW-1185">Reference proteome</keyword>
<evidence type="ECO:0000259" key="5">
    <source>
        <dbReference type="Pfam" id="PF22422"/>
    </source>
</evidence>
<keyword evidence="3" id="KW-0326">Glycosidase</keyword>
<dbReference type="InterPro" id="IPR008928">
    <property type="entry name" value="6-hairpin_glycosidase_sf"/>
</dbReference>